<gene>
    <name evidence="2" type="ORF">AVEN_141407_1</name>
</gene>
<keyword evidence="3" id="KW-1185">Reference proteome</keyword>
<dbReference type="Proteomes" id="UP000499080">
    <property type="component" value="Unassembled WGS sequence"/>
</dbReference>
<sequence>MCGPSLTPGNHYFQTQSATGSGERAGHEMSPRSETRRFGSISFSNSIDIPAVWAVAPSYWNYNPQSMVPSMHFGPLPFDRLDLTFDADLKLFWKDHKPNFIYLSGCVFELQISRVRGYVGSS</sequence>
<comment type="caution">
    <text evidence="2">The sequence shown here is derived from an EMBL/GenBank/DDBJ whole genome shotgun (WGS) entry which is preliminary data.</text>
</comment>
<dbReference type="AlphaFoldDB" id="A0A4Y2CYD9"/>
<evidence type="ECO:0000313" key="2">
    <source>
        <dbReference type="EMBL" id="GBM09492.1"/>
    </source>
</evidence>
<evidence type="ECO:0000313" key="3">
    <source>
        <dbReference type="Proteomes" id="UP000499080"/>
    </source>
</evidence>
<protein>
    <submittedName>
        <fullName evidence="2">Uncharacterized protein</fullName>
    </submittedName>
</protein>
<feature type="region of interest" description="Disordered" evidence="1">
    <location>
        <begin position="1"/>
        <end position="34"/>
    </location>
</feature>
<organism evidence="2 3">
    <name type="scientific">Araneus ventricosus</name>
    <name type="common">Orbweaver spider</name>
    <name type="synonym">Epeira ventricosa</name>
    <dbReference type="NCBI Taxonomy" id="182803"/>
    <lineage>
        <taxon>Eukaryota</taxon>
        <taxon>Metazoa</taxon>
        <taxon>Ecdysozoa</taxon>
        <taxon>Arthropoda</taxon>
        <taxon>Chelicerata</taxon>
        <taxon>Arachnida</taxon>
        <taxon>Araneae</taxon>
        <taxon>Araneomorphae</taxon>
        <taxon>Entelegynae</taxon>
        <taxon>Araneoidea</taxon>
        <taxon>Araneidae</taxon>
        <taxon>Araneus</taxon>
    </lineage>
</organism>
<feature type="compositionally biased region" description="Basic and acidic residues" evidence="1">
    <location>
        <begin position="24"/>
        <end position="34"/>
    </location>
</feature>
<reference evidence="2 3" key="1">
    <citation type="journal article" date="2019" name="Sci. Rep.">
        <title>Orb-weaving spider Araneus ventricosus genome elucidates the spidroin gene catalogue.</title>
        <authorList>
            <person name="Kono N."/>
            <person name="Nakamura H."/>
            <person name="Ohtoshi R."/>
            <person name="Moran D.A.P."/>
            <person name="Shinohara A."/>
            <person name="Yoshida Y."/>
            <person name="Fujiwara M."/>
            <person name="Mori M."/>
            <person name="Tomita M."/>
            <person name="Arakawa K."/>
        </authorList>
    </citation>
    <scope>NUCLEOTIDE SEQUENCE [LARGE SCALE GENOMIC DNA]</scope>
</reference>
<dbReference type="EMBL" id="BGPR01000270">
    <property type="protein sequence ID" value="GBM09492.1"/>
    <property type="molecule type" value="Genomic_DNA"/>
</dbReference>
<proteinExistence type="predicted"/>
<name>A0A4Y2CYD9_ARAVE</name>
<evidence type="ECO:0000256" key="1">
    <source>
        <dbReference type="SAM" id="MobiDB-lite"/>
    </source>
</evidence>
<accession>A0A4Y2CYD9</accession>